<gene>
    <name evidence="3" type="ORF">MQH31_06575</name>
</gene>
<dbReference type="GO" id="GO:0005886">
    <property type="term" value="C:plasma membrane"/>
    <property type="evidence" value="ECO:0007669"/>
    <property type="project" value="TreeGrafter"/>
</dbReference>
<dbReference type="Gene3D" id="3.40.50.300">
    <property type="entry name" value="P-loop containing nucleotide triphosphate hydrolases"/>
    <property type="match status" value="1"/>
</dbReference>
<evidence type="ECO:0000313" key="4">
    <source>
        <dbReference type="Proteomes" id="UP001165341"/>
    </source>
</evidence>
<dbReference type="Pfam" id="PF02421">
    <property type="entry name" value="FeoB_N"/>
    <property type="match status" value="1"/>
</dbReference>
<name>A0AA41UGM4_9MICO</name>
<proteinExistence type="predicted"/>
<keyword evidence="1" id="KW-1133">Transmembrane helix</keyword>
<feature type="transmembrane region" description="Helical" evidence="1">
    <location>
        <begin position="371"/>
        <end position="398"/>
    </location>
</feature>
<evidence type="ECO:0000313" key="3">
    <source>
        <dbReference type="EMBL" id="MCI4657474.1"/>
    </source>
</evidence>
<dbReference type="Proteomes" id="UP001165341">
    <property type="component" value="Unassembled WGS sequence"/>
</dbReference>
<feature type="domain" description="FeoB-type G" evidence="2">
    <location>
        <begin position="23"/>
        <end position="190"/>
    </location>
</feature>
<dbReference type="InterPro" id="IPR027417">
    <property type="entry name" value="P-loop_NTPase"/>
</dbReference>
<feature type="transmembrane region" description="Helical" evidence="1">
    <location>
        <begin position="628"/>
        <end position="652"/>
    </location>
</feature>
<dbReference type="AlphaFoldDB" id="A0AA41UGM4"/>
<dbReference type="EMBL" id="JALGAR010000001">
    <property type="protein sequence ID" value="MCI4657474.1"/>
    <property type="molecule type" value="Genomic_DNA"/>
</dbReference>
<organism evidence="3 4">
    <name type="scientific">Cryobacterium zhongshanensis</name>
    <dbReference type="NCBI Taxonomy" id="2928153"/>
    <lineage>
        <taxon>Bacteria</taxon>
        <taxon>Bacillati</taxon>
        <taxon>Actinomycetota</taxon>
        <taxon>Actinomycetes</taxon>
        <taxon>Micrococcales</taxon>
        <taxon>Microbacteriaceae</taxon>
        <taxon>Cryobacterium</taxon>
    </lineage>
</organism>
<accession>A0AA41UGM4</accession>
<sequence>MTDALSGADCHGGPAGGTVVAGAPRTALVGSPNAGKTSIFNALTGLRAKTGNYPGVTVGRSVGVFRSAGQDFVVEDLPGTYGLEPVSPDEQIVTDLLQGRLTGVESPDALVVVIDATTLWRSLRLVSQVLRLHRPVCVAVTLTDELITRGGRLDIPGLERALGVPVVRVIGNRRVGIPELRTKIAGWRGWSRPALDPPTAPDELEAWTESILLASEYRPAQPDKTTQRIDALLLHPVWGTAIFIAVMIAFFQIIFSFAAPLQGLVETFFGWLADLVDVFVPVPWLAGLLGDAIIGGVGAVVVFIPQIMLMFLLISLLEGVGYMCRAAFLMDRIMSRAGLEGRAFVALMSSFACAVPGIMATRTLPSAKDRIATMMGAPLMTCSARLPVYILLIGMLVSPESRIGPLQTQGVIMFCLYFLGAVSAMLAAWIVKTVQDRNGLLMPFYMEMPPYRVPTLRSICLTMWDSSRAFLRKCGTIVMLTTIVLWILLNFPLHSADELTASGVDVTDEGAVTSFVMDHSAAASIGRAVEPVFAPLGFDWRVNIGVVASLSARETFVATLGQIAAADDPDNPSAALAAMTYTDGAHAGQRVFTAPTIAALLLFFVYALQCMSTVSVMKRETGTWKWPAIAFGYMFVLAWGSAWVVHGVVALATGTA</sequence>
<dbReference type="RefSeq" id="WP_243011374.1">
    <property type="nucleotide sequence ID" value="NZ_JALGAR010000001.1"/>
</dbReference>
<dbReference type="SUPFAM" id="SSF52540">
    <property type="entry name" value="P-loop containing nucleoside triphosphate hydrolases"/>
    <property type="match status" value="1"/>
</dbReference>
<dbReference type="PROSITE" id="PS51711">
    <property type="entry name" value="G_FEOB"/>
    <property type="match status" value="1"/>
</dbReference>
<protein>
    <submittedName>
        <fullName evidence="3">Ferrous iron transporter B</fullName>
    </submittedName>
</protein>
<dbReference type="InterPro" id="IPR050860">
    <property type="entry name" value="FeoB_GTPase"/>
</dbReference>
<dbReference type="PRINTS" id="PR00326">
    <property type="entry name" value="GTP1OBG"/>
</dbReference>
<feature type="transmembrane region" description="Helical" evidence="1">
    <location>
        <begin position="410"/>
        <end position="431"/>
    </location>
</feature>
<dbReference type="PANTHER" id="PTHR43185">
    <property type="entry name" value="FERROUS IRON TRANSPORT PROTEIN B"/>
    <property type="match status" value="1"/>
</dbReference>
<dbReference type="Pfam" id="PF07664">
    <property type="entry name" value="FeoB_C"/>
    <property type="match status" value="1"/>
</dbReference>
<dbReference type="CDD" id="cd01879">
    <property type="entry name" value="FeoB"/>
    <property type="match status" value="1"/>
</dbReference>
<dbReference type="GO" id="GO:0005525">
    <property type="term" value="F:GTP binding"/>
    <property type="evidence" value="ECO:0007669"/>
    <property type="project" value="InterPro"/>
</dbReference>
<feature type="transmembrane region" description="Helical" evidence="1">
    <location>
        <begin position="341"/>
        <end position="359"/>
    </location>
</feature>
<dbReference type="InterPro" id="IPR006073">
    <property type="entry name" value="GTP-bd"/>
</dbReference>
<dbReference type="InterPro" id="IPR011640">
    <property type="entry name" value="Fe2_transport_prot_B_C"/>
</dbReference>
<reference evidence="3" key="1">
    <citation type="submission" date="2022-03" db="EMBL/GenBank/DDBJ databases">
        <title>Cryobacterium sp. nov. strain ZS14-85, isolated from Antarctic soil.</title>
        <authorList>
            <person name="Li J."/>
            <person name="Niu G."/>
        </authorList>
    </citation>
    <scope>NUCLEOTIDE SEQUENCE</scope>
    <source>
        <strain evidence="3">ZS14-85</strain>
    </source>
</reference>
<feature type="transmembrane region" description="Helical" evidence="1">
    <location>
        <begin position="292"/>
        <end position="320"/>
    </location>
</feature>
<keyword evidence="4" id="KW-1185">Reference proteome</keyword>
<evidence type="ECO:0000256" key="1">
    <source>
        <dbReference type="SAM" id="Phobius"/>
    </source>
</evidence>
<dbReference type="InterPro" id="IPR011642">
    <property type="entry name" value="Gate_dom"/>
</dbReference>
<keyword evidence="1" id="KW-0812">Transmembrane</keyword>
<evidence type="ECO:0000259" key="2">
    <source>
        <dbReference type="PROSITE" id="PS51711"/>
    </source>
</evidence>
<dbReference type="Pfam" id="PF07670">
    <property type="entry name" value="Gate"/>
    <property type="match status" value="2"/>
</dbReference>
<feature type="transmembrane region" description="Helical" evidence="1">
    <location>
        <begin position="237"/>
        <end position="261"/>
    </location>
</feature>
<keyword evidence="1" id="KW-0472">Membrane</keyword>
<dbReference type="InterPro" id="IPR030389">
    <property type="entry name" value="G_FEOB_dom"/>
</dbReference>
<comment type="caution">
    <text evidence="3">The sequence shown here is derived from an EMBL/GenBank/DDBJ whole genome shotgun (WGS) entry which is preliminary data.</text>
</comment>
<feature type="transmembrane region" description="Helical" evidence="1">
    <location>
        <begin position="591"/>
        <end position="608"/>
    </location>
</feature>
<dbReference type="GO" id="GO:0015093">
    <property type="term" value="F:ferrous iron transmembrane transporter activity"/>
    <property type="evidence" value="ECO:0007669"/>
    <property type="project" value="InterPro"/>
</dbReference>
<dbReference type="PANTHER" id="PTHR43185:SF1">
    <property type="entry name" value="FE(2+) TRANSPORTER FEOB"/>
    <property type="match status" value="1"/>
</dbReference>
<feature type="transmembrane region" description="Helical" evidence="1">
    <location>
        <begin position="470"/>
        <end position="489"/>
    </location>
</feature>